<proteinExistence type="predicted"/>
<gene>
    <name evidence="2" type="ORF">JJB09_19455</name>
</gene>
<dbReference type="InterPro" id="IPR002575">
    <property type="entry name" value="Aminoglycoside_PTrfase"/>
</dbReference>
<dbReference type="SUPFAM" id="SSF56112">
    <property type="entry name" value="Protein kinase-like (PK-like)"/>
    <property type="match status" value="1"/>
</dbReference>
<dbReference type="InterPro" id="IPR051678">
    <property type="entry name" value="AGP_Transferase"/>
</dbReference>
<keyword evidence="3" id="KW-1185">Reference proteome</keyword>
<accession>A0A936YV82</accession>
<dbReference type="CDD" id="cd05155">
    <property type="entry name" value="APH_ChoK_like_1"/>
    <property type="match status" value="1"/>
</dbReference>
<organism evidence="2 3">
    <name type="scientific">Rhizobium setariae</name>
    <dbReference type="NCBI Taxonomy" id="2801340"/>
    <lineage>
        <taxon>Bacteria</taxon>
        <taxon>Pseudomonadati</taxon>
        <taxon>Pseudomonadota</taxon>
        <taxon>Alphaproteobacteria</taxon>
        <taxon>Hyphomicrobiales</taxon>
        <taxon>Rhizobiaceae</taxon>
        <taxon>Rhizobium/Agrobacterium group</taxon>
        <taxon>Rhizobium</taxon>
    </lineage>
</organism>
<protein>
    <submittedName>
        <fullName evidence="2">Aminoglycoside phosphotransferase family protein</fullName>
    </submittedName>
</protein>
<evidence type="ECO:0000259" key="1">
    <source>
        <dbReference type="Pfam" id="PF01636"/>
    </source>
</evidence>
<dbReference type="Gene3D" id="3.90.1200.10">
    <property type="match status" value="1"/>
</dbReference>
<dbReference type="PANTHER" id="PTHR21310">
    <property type="entry name" value="AMINOGLYCOSIDE PHOSPHOTRANSFERASE-RELATED-RELATED"/>
    <property type="match status" value="1"/>
</dbReference>
<evidence type="ECO:0000313" key="3">
    <source>
        <dbReference type="Proteomes" id="UP000633219"/>
    </source>
</evidence>
<comment type="caution">
    <text evidence="2">The sequence shown here is derived from an EMBL/GenBank/DDBJ whole genome shotgun (WGS) entry which is preliminary data.</text>
</comment>
<dbReference type="PANTHER" id="PTHR21310:SF42">
    <property type="entry name" value="BIFUNCTIONAL AAC_APH"/>
    <property type="match status" value="1"/>
</dbReference>
<evidence type="ECO:0000313" key="2">
    <source>
        <dbReference type="EMBL" id="MBL0374206.1"/>
    </source>
</evidence>
<dbReference type="RefSeq" id="WP_201662115.1">
    <property type="nucleotide sequence ID" value="NZ_JAEQNC010000011.1"/>
</dbReference>
<name>A0A936YV82_9HYPH</name>
<sequence>MSRMHADELLIDELLAGQLMSAQFPQWAGLVVRRVPSAGTDNALFRLGDTLVGRFPRFAAAADQAAKELRWLPVLAPHLPLAVPMPLARGAATEAYPFVFTICNWIEGQDVAAAPLSDLPQAAGDLAQFIKALQSVDSSHGPLPGNHNFGRGVALTARDNQTRTAIADLEGIIDTSIPEAIWTQSLTLPAWQGNPVWIHGDIHPGNLIANKGQLCAVIDFGGLAVGDPATDLMVAWTLLTVQTRPLFRALLQVDDATWLRGRAWALSVALVALPYYINTNPALVSLSRRAIEQVAADFARGSA</sequence>
<reference evidence="2" key="1">
    <citation type="submission" date="2021-01" db="EMBL/GenBank/DDBJ databases">
        <title>Rhizobium sp. strain KVB221 16S ribosomal RNA gene Genome sequencing and assembly.</title>
        <authorList>
            <person name="Kang M."/>
        </authorList>
    </citation>
    <scope>NUCLEOTIDE SEQUENCE</scope>
    <source>
        <strain evidence="2">KVB221</strain>
    </source>
</reference>
<dbReference type="Gene3D" id="3.30.200.20">
    <property type="entry name" value="Phosphorylase Kinase, domain 1"/>
    <property type="match status" value="1"/>
</dbReference>
<dbReference type="Proteomes" id="UP000633219">
    <property type="component" value="Unassembled WGS sequence"/>
</dbReference>
<dbReference type="AlphaFoldDB" id="A0A936YV82"/>
<dbReference type="Pfam" id="PF01636">
    <property type="entry name" value="APH"/>
    <property type="match status" value="1"/>
</dbReference>
<feature type="domain" description="Aminoglycoside phosphotransferase" evidence="1">
    <location>
        <begin position="35"/>
        <end position="264"/>
    </location>
</feature>
<dbReference type="EMBL" id="JAEQNC010000011">
    <property type="protein sequence ID" value="MBL0374206.1"/>
    <property type="molecule type" value="Genomic_DNA"/>
</dbReference>
<dbReference type="InterPro" id="IPR011009">
    <property type="entry name" value="Kinase-like_dom_sf"/>
</dbReference>